<keyword evidence="2" id="KW-0812">Transmembrane</keyword>
<reference evidence="3 4" key="1">
    <citation type="journal article" date="2016" name="Nat. Commun.">
        <title>Thousands of microbial genomes shed light on interconnected biogeochemical processes in an aquifer system.</title>
        <authorList>
            <person name="Anantharaman K."/>
            <person name="Brown C.T."/>
            <person name="Hug L.A."/>
            <person name="Sharon I."/>
            <person name="Castelle C.J."/>
            <person name="Probst A.J."/>
            <person name="Thomas B.C."/>
            <person name="Singh A."/>
            <person name="Wilkins M.J."/>
            <person name="Karaoz U."/>
            <person name="Brodie E.L."/>
            <person name="Williams K.H."/>
            <person name="Hubbard S.S."/>
            <person name="Banfield J.F."/>
        </authorList>
    </citation>
    <scope>NUCLEOTIDE SEQUENCE [LARGE SCALE GENOMIC DNA]</scope>
</reference>
<evidence type="ECO:0000313" key="3">
    <source>
        <dbReference type="EMBL" id="OGG64089.1"/>
    </source>
</evidence>
<evidence type="ECO:0000256" key="2">
    <source>
        <dbReference type="SAM" id="Phobius"/>
    </source>
</evidence>
<feature type="region of interest" description="Disordered" evidence="1">
    <location>
        <begin position="58"/>
        <end position="79"/>
    </location>
</feature>
<dbReference type="EMBL" id="MFLH01000036">
    <property type="protein sequence ID" value="OGG64089.1"/>
    <property type="molecule type" value="Genomic_DNA"/>
</dbReference>
<keyword evidence="2" id="KW-1133">Transmembrane helix</keyword>
<dbReference type="Proteomes" id="UP000178328">
    <property type="component" value="Unassembled WGS sequence"/>
</dbReference>
<evidence type="ECO:0000313" key="4">
    <source>
        <dbReference type="Proteomes" id="UP000178328"/>
    </source>
</evidence>
<comment type="caution">
    <text evidence="3">The sequence shown here is derived from an EMBL/GenBank/DDBJ whole genome shotgun (WGS) entry which is preliminary data.</text>
</comment>
<dbReference type="AlphaFoldDB" id="A0A1F6DRM4"/>
<sequence length="539" mass="58168">MPPNNTIVPPPPVAPAPILPPFPATPPPPRKKKWPIIVGGIVVLLIAVVFMLTRAGGPEPVGGPNPEPEVTTTPEITHGSFTGSPADLQYLLFQSFYGANYAGAPVGLTSDVSGLAAPTPWNQAKLKANLESYVSKMQNKLGVASLTLAPNKRYGFSTGPLTIEQSDQDLADSIKTGFDVALEKNVAVGLHLDISHYWRFAKGADGSLLSKGTGANDVREWKDWKGTIADGDPWDSIGTLMPSMCFECVAVKAMVDQKTRDVIAPAIKAGISRLQAAGKQDLFAGFIVGWEAGSMSTLAYHSLSLKGKGPTTSHADLNRAQQQILHDYLERWAKGLADAGVPKENIYTHISGVAQWHNDSGSIWWEAFNSYSRAGFSIYMNSSREFDSVWAQAKKQNAPWAEVEGTNTMITGKPSPITWETYLGHIFNHGGVLANIFAGFLPQAADGYTTSTESVEAIAAYKKFLEGETLVEAGSIGGETTADKIQRAQREFQVWGPKHKSQVPEVEKLFDELTAEVQANDMTAAQKTVDKIFAIIKAN</sequence>
<evidence type="ECO:0000256" key="1">
    <source>
        <dbReference type="SAM" id="MobiDB-lite"/>
    </source>
</evidence>
<keyword evidence="2" id="KW-0472">Membrane</keyword>
<gene>
    <name evidence="3" type="ORF">A3C18_03755</name>
</gene>
<name>A0A1F6DRM4_9BACT</name>
<protein>
    <submittedName>
        <fullName evidence="3">Uncharacterized protein</fullName>
    </submittedName>
</protein>
<accession>A0A1F6DRM4</accession>
<feature type="transmembrane region" description="Helical" evidence="2">
    <location>
        <begin position="34"/>
        <end position="52"/>
    </location>
</feature>
<proteinExistence type="predicted"/>
<organism evidence="3 4">
    <name type="scientific">Candidatus Kaiserbacteria bacterium RIFCSPHIGHO2_02_FULL_54_11b</name>
    <dbReference type="NCBI Taxonomy" id="1798494"/>
    <lineage>
        <taxon>Bacteria</taxon>
        <taxon>Candidatus Kaiseribacteriota</taxon>
    </lineage>
</organism>
<dbReference type="STRING" id="1798494.A3C18_03755"/>